<evidence type="ECO:0000256" key="13">
    <source>
        <dbReference type="ARBA" id="ARBA00023134"/>
    </source>
</evidence>
<evidence type="ECO:0000256" key="3">
    <source>
        <dbReference type="ARBA" id="ARBA00022528"/>
    </source>
</evidence>
<evidence type="ECO:0000256" key="6">
    <source>
        <dbReference type="ARBA" id="ARBA00022723"/>
    </source>
</evidence>
<dbReference type="GO" id="GO:0046872">
    <property type="term" value="F:metal ion binding"/>
    <property type="evidence" value="ECO:0007669"/>
    <property type="project" value="UniProtKB-KW"/>
</dbReference>
<keyword evidence="7" id="KW-0547">Nucleotide-binding</keyword>
<evidence type="ECO:0000256" key="11">
    <source>
        <dbReference type="ARBA" id="ARBA00022927"/>
    </source>
</evidence>
<comment type="similarity">
    <text evidence="16">Belongs to the TRAFAC class TrmE-Era-EngA-EngB-Septin-like GTPase superfamily. AIG1/Toc34/Toc159-like paraseptin GTPase family. TOC159 subfamily.</text>
</comment>
<dbReference type="InterPro" id="IPR024283">
    <property type="entry name" value="TOC159_MAD"/>
</dbReference>
<evidence type="ECO:0000256" key="1">
    <source>
        <dbReference type="ARBA" id="ARBA00001946"/>
    </source>
</evidence>
<keyword evidence="8" id="KW-0378">Hydrolase</keyword>
<dbReference type="PANTHER" id="PTHR10903">
    <property type="entry name" value="GTPASE, IMAP FAMILY MEMBER-RELATED"/>
    <property type="match status" value="1"/>
</dbReference>
<feature type="region of interest" description="Disordered" evidence="17">
    <location>
        <begin position="1002"/>
        <end position="1024"/>
    </location>
</feature>
<dbReference type="PANTHER" id="PTHR10903:SF127">
    <property type="entry name" value="TRANSLOCASE OF CHLOROPLAST 159, CHLOROPLASTIC-LIKE"/>
    <property type="match status" value="1"/>
</dbReference>
<reference evidence="19 20" key="1">
    <citation type="journal article" date="2015" name="Proc. Natl. Acad. Sci. U.S.A.">
        <title>The resurrection genome of Boea hygrometrica: A blueprint for survival of dehydration.</title>
        <authorList>
            <person name="Xiao L."/>
            <person name="Yang G."/>
            <person name="Zhang L."/>
            <person name="Yang X."/>
            <person name="Zhao S."/>
            <person name="Ji Z."/>
            <person name="Zhou Q."/>
            <person name="Hu M."/>
            <person name="Wang Y."/>
            <person name="Chen M."/>
            <person name="Xu Y."/>
            <person name="Jin H."/>
            <person name="Xiao X."/>
            <person name="Hu G."/>
            <person name="Bao F."/>
            <person name="Hu Y."/>
            <person name="Wan P."/>
            <person name="Li L."/>
            <person name="Deng X."/>
            <person name="Kuang T."/>
            <person name="Xiang C."/>
            <person name="Zhu J.K."/>
            <person name="Oliver M.J."/>
            <person name="He Y."/>
        </authorList>
    </citation>
    <scope>NUCLEOTIDE SEQUENCE [LARGE SCALE GENOMIC DNA]</scope>
    <source>
        <strain evidence="20">cv. XS01</strain>
    </source>
</reference>
<dbReference type="OrthoDB" id="8954335at2759"/>
<keyword evidence="10" id="KW-0460">Magnesium</keyword>
<keyword evidence="6" id="KW-0479">Metal-binding</keyword>
<keyword evidence="11" id="KW-0653">Protein transport</keyword>
<evidence type="ECO:0000256" key="9">
    <source>
        <dbReference type="ARBA" id="ARBA00022805"/>
    </source>
</evidence>
<feature type="domain" description="AIG1-type G" evidence="18">
    <location>
        <begin position="672"/>
        <end position="917"/>
    </location>
</feature>
<evidence type="ECO:0000256" key="16">
    <source>
        <dbReference type="ARBA" id="ARBA00023775"/>
    </source>
</evidence>
<feature type="region of interest" description="Disordered" evidence="17">
    <location>
        <begin position="1"/>
        <end position="76"/>
    </location>
</feature>
<gene>
    <name evidence="19" type="ORF">F511_33987</name>
</gene>
<protein>
    <submittedName>
        <fullName evidence="19">Translocase of chloroplast 159, chloroplastic-like</fullName>
    </submittedName>
</protein>
<sequence length="1118" mass="123017">MASRFNGVSISSSGVPPKAALSSGIRAPLTVDETDFEYSASSKSRRNSTTSSYYSGSEPESEGFASGEDEGVLEDTHYVEEYNFSRPFMKNPNGEKVQKVGSRYEDVSFRPSVTRPWRELVEESGRDYGNQFGRALVRSPNDRSFKGFGKVNEYEGSRPLPSDSDEEIFEDEGNVLGNGEFRPVVAAANEDVSETESSSVVDIEISLMPKLIIPIAKVTRDSDDDSQASEVMDDDGFMGVARVPSIEGRQRYYSTWKFNVSEIEEEEAHKSLAQNVVGMEFVEELVVDSDCLSSKQEDQTIDGVVAADLIQNKGNEDSYEVSAGSFVSHEEHESLFESGWNGNLMPLHQELKELDGEDERQPVGLDNRGLPTDPENTPLPGNFPCDVTAAEPICEIVELIESEIPELDNSSGVVEVYVDCVVSDKDIQSGNLEQECEQKLEQTETRTSILINQDVQMSNAGPSEGCPQSLDLPEAFTNDKHVNQGATHKEENGDQLYGEAENPNSQADVYLTVSDMKEKVFTPCSDGEILQQIDGLMVTGSVEGVNSDDKFSDSADLAGHFIDNIGVVSDGDMNHFTTVEAREGDALPRMNCEAEKTLSEAQKHKVETIQQLRVKYLQLLNKLGMFPENSVAAKVIYQLAVAEARSSSQKYHFDSDKKAAKELEVQSKNDIHIPVSILVIGKTGVGKSATINSMFGERKTVIDAFEPATTDVKEIIGMIDEVKVKIFDTPGLRSSLEDQSHNRKVLSSIKKIMQKSPPDVVIYIDRLDTLTNSFDDLPLMKLVTTILGPSIWQKAIISFTHSSSIPPDGSDGDAVSYEVFVYRRSYSVQQMIGHAGGEFLAMNPGLMIPVALVENHTSAGKREYGKKTMHTRESWRSHLLLLCYSMKILSDVNSLVRIQDPLDGGNLFGFNKCSPFEDDTSAYKEMGISETIAATFTDIALPPFLDGNNGVSIKIQLHSSVPAKPKHKRSTMARLDVQTSGVSITFVEDQITVGERPTVTGAAVSRQMQTDAASGANTEGRSKGSDYPIVKYQSSLGLSLRNWRSDVTWGCNLPSQFSSGRNSRFHVRVQAGRNKKPSWQVCIRTSSSDQLQIAVIALLPVAKVILRNLFPRTNKNST</sequence>
<name>A0A2Z7AVU9_9LAMI</name>
<accession>A0A2Z7AVU9</accession>
<dbReference type="GO" id="GO:0045036">
    <property type="term" value="P:protein targeting to chloroplast"/>
    <property type="evidence" value="ECO:0007669"/>
    <property type="project" value="TreeGrafter"/>
</dbReference>
<evidence type="ECO:0000256" key="2">
    <source>
        <dbReference type="ARBA" id="ARBA00022448"/>
    </source>
</evidence>
<evidence type="ECO:0000256" key="12">
    <source>
        <dbReference type="ARBA" id="ARBA00022989"/>
    </source>
</evidence>
<dbReference type="SUPFAM" id="SSF52540">
    <property type="entry name" value="P-loop containing nucleoside triphosphate hydrolases"/>
    <property type="match status" value="1"/>
</dbReference>
<dbReference type="Pfam" id="PF11886">
    <property type="entry name" value="TOC159_MAD"/>
    <property type="match status" value="1"/>
</dbReference>
<feature type="compositionally biased region" description="Polar residues" evidence="17">
    <location>
        <begin position="1006"/>
        <end position="1019"/>
    </location>
</feature>
<dbReference type="InterPro" id="IPR027417">
    <property type="entry name" value="P-loop_NTPase"/>
</dbReference>
<keyword evidence="5" id="KW-0812">Transmembrane</keyword>
<dbReference type="PROSITE" id="PS51720">
    <property type="entry name" value="G_AIG1"/>
    <property type="match status" value="1"/>
</dbReference>
<dbReference type="AlphaFoldDB" id="A0A2Z7AVU9"/>
<keyword evidence="3" id="KW-0150">Chloroplast</keyword>
<evidence type="ECO:0000256" key="5">
    <source>
        <dbReference type="ARBA" id="ARBA00022692"/>
    </source>
</evidence>
<dbReference type="Proteomes" id="UP000250235">
    <property type="component" value="Unassembled WGS sequence"/>
</dbReference>
<evidence type="ECO:0000259" key="18">
    <source>
        <dbReference type="PROSITE" id="PS51720"/>
    </source>
</evidence>
<dbReference type="GO" id="GO:0015031">
    <property type="term" value="P:protein transport"/>
    <property type="evidence" value="ECO:0007669"/>
    <property type="project" value="UniProtKB-KW"/>
</dbReference>
<keyword evidence="2" id="KW-0813">Transport</keyword>
<keyword evidence="14" id="KW-0472">Membrane</keyword>
<keyword evidence="13" id="KW-0342">GTP-binding</keyword>
<evidence type="ECO:0000313" key="19">
    <source>
        <dbReference type="EMBL" id="KZV25603.1"/>
    </source>
</evidence>
<dbReference type="Gene3D" id="3.40.50.300">
    <property type="entry name" value="P-loop containing nucleotide triphosphate hydrolases"/>
    <property type="match status" value="1"/>
</dbReference>
<proteinExistence type="inferred from homology"/>
<dbReference type="GO" id="GO:0016787">
    <property type="term" value="F:hydrolase activity"/>
    <property type="evidence" value="ECO:0007669"/>
    <property type="project" value="UniProtKB-KW"/>
</dbReference>
<keyword evidence="4" id="KW-0934">Plastid</keyword>
<feature type="compositionally biased region" description="Low complexity" evidence="17">
    <location>
        <begin position="37"/>
        <end position="58"/>
    </location>
</feature>
<feature type="compositionally biased region" description="Polar residues" evidence="17">
    <location>
        <begin position="1"/>
        <end position="14"/>
    </location>
</feature>
<evidence type="ECO:0000256" key="8">
    <source>
        <dbReference type="ARBA" id="ARBA00022801"/>
    </source>
</evidence>
<comment type="cofactor">
    <cofactor evidence="1">
        <name>Mg(2+)</name>
        <dbReference type="ChEBI" id="CHEBI:18420"/>
    </cofactor>
</comment>
<evidence type="ECO:0000313" key="20">
    <source>
        <dbReference type="Proteomes" id="UP000250235"/>
    </source>
</evidence>
<organism evidence="19 20">
    <name type="scientific">Dorcoceras hygrometricum</name>
    <dbReference type="NCBI Taxonomy" id="472368"/>
    <lineage>
        <taxon>Eukaryota</taxon>
        <taxon>Viridiplantae</taxon>
        <taxon>Streptophyta</taxon>
        <taxon>Embryophyta</taxon>
        <taxon>Tracheophyta</taxon>
        <taxon>Spermatophyta</taxon>
        <taxon>Magnoliopsida</taxon>
        <taxon>eudicotyledons</taxon>
        <taxon>Gunneridae</taxon>
        <taxon>Pentapetalae</taxon>
        <taxon>asterids</taxon>
        <taxon>lamiids</taxon>
        <taxon>Lamiales</taxon>
        <taxon>Gesneriaceae</taxon>
        <taxon>Didymocarpoideae</taxon>
        <taxon>Trichosporeae</taxon>
        <taxon>Loxocarpinae</taxon>
        <taxon>Dorcoceras</taxon>
    </lineage>
</organism>
<keyword evidence="20" id="KW-1185">Reference proteome</keyword>
<dbReference type="InterPro" id="IPR045058">
    <property type="entry name" value="GIMA/IAN/Toc"/>
</dbReference>
<evidence type="ECO:0000256" key="10">
    <source>
        <dbReference type="ARBA" id="ARBA00022842"/>
    </source>
</evidence>
<keyword evidence="9" id="KW-1002">Plastid outer membrane</keyword>
<dbReference type="InterPro" id="IPR006703">
    <property type="entry name" value="G_AIG1"/>
</dbReference>
<comment type="subcellular location">
    <subcellularLocation>
        <location evidence="15">Plastid</location>
        <location evidence="15">Chloroplast outer membrane</location>
        <topology evidence="15">Single-pass membrane protein</topology>
    </subcellularLocation>
</comment>
<dbReference type="GO" id="GO:0009707">
    <property type="term" value="C:chloroplast outer membrane"/>
    <property type="evidence" value="ECO:0007669"/>
    <property type="project" value="UniProtKB-SubCell"/>
</dbReference>
<evidence type="ECO:0000256" key="4">
    <source>
        <dbReference type="ARBA" id="ARBA00022640"/>
    </source>
</evidence>
<feature type="region of interest" description="Disordered" evidence="17">
    <location>
        <begin position="359"/>
        <end position="378"/>
    </location>
</feature>
<evidence type="ECO:0000256" key="14">
    <source>
        <dbReference type="ARBA" id="ARBA00023136"/>
    </source>
</evidence>
<evidence type="ECO:0000256" key="17">
    <source>
        <dbReference type="SAM" id="MobiDB-lite"/>
    </source>
</evidence>
<evidence type="ECO:0000256" key="7">
    <source>
        <dbReference type="ARBA" id="ARBA00022741"/>
    </source>
</evidence>
<dbReference type="Pfam" id="PF04548">
    <property type="entry name" value="AIG1"/>
    <property type="match status" value="1"/>
</dbReference>
<evidence type="ECO:0000256" key="15">
    <source>
        <dbReference type="ARBA" id="ARBA00023766"/>
    </source>
</evidence>
<dbReference type="GO" id="GO:0005525">
    <property type="term" value="F:GTP binding"/>
    <property type="evidence" value="ECO:0007669"/>
    <property type="project" value="UniProtKB-KW"/>
</dbReference>
<dbReference type="EMBL" id="KV011852">
    <property type="protein sequence ID" value="KZV25603.1"/>
    <property type="molecule type" value="Genomic_DNA"/>
</dbReference>
<keyword evidence="12" id="KW-1133">Transmembrane helix</keyword>